<dbReference type="SUPFAM" id="SSF50156">
    <property type="entry name" value="PDZ domain-like"/>
    <property type="match status" value="1"/>
</dbReference>
<dbReference type="InterPro" id="IPR036034">
    <property type="entry name" value="PDZ_sf"/>
</dbReference>
<proteinExistence type="predicted"/>
<comment type="caution">
    <text evidence="4">The sequence shown here is derived from an EMBL/GenBank/DDBJ whole genome shotgun (WGS) entry which is preliminary data.</text>
</comment>
<protein>
    <submittedName>
        <fullName evidence="4">PDZ domain-containing protein</fullName>
    </submittedName>
</protein>
<dbReference type="AlphaFoldDB" id="A0A6H9YWU1"/>
<reference evidence="4 5" key="1">
    <citation type="submission" date="2019-09" db="EMBL/GenBank/DDBJ databases">
        <title>Actinomadura physcomitrii sp. nov., a novel actinomycete isolated from moss [Physcomitrium sphaericum (Ludw) Fuernr].</title>
        <authorList>
            <person name="Zhuang X."/>
            <person name="Liu C."/>
        </authorList>
    </citation>
    <scope>NUCLEOTIDE SEQUENCE [LARGE SCALE GENOMIC DNA]</scope>
    <source>
        <strain evidence="4 5">HMC1</strain>
    </source>
</reference>
<dbReference type="SMART" id="SM00228">
    <property type="entry name" value="PDZ"/>
    <property type="match status" value="1"/>
</dbReference>
<dbReference type="Pfam" id="PF13180">
    <property type="entry name" value="PDZ_2"/>
    <property type="match status" value="1"/>
</dbReference>
<dbReference type="Gene3D" id="2.30.42.10">
    <property type="match status" value="1"/>
</dbReference>
<evidence type="ECO:0000313" key="4">
    <source>
        <dbReference type="EMBL" id="KAB2345491.1"/>
    </source>
</evidence>
<keyword evidence="5" id="KW-1185">Reference proteome</keyword>
<sequence>MDTKIGKWGVAAVAGLALLTGCDGGDGRKPAAATTSGPAVAAGPAASQVEQQFEKVVSSVLPSVVEIETDQGEGSGVVFDDKGDIVTNAHVVAGARRIQVTTASGGSPLRAELVGAFVADDLAVVKVSGGDLPKPATFGDSGSIRVGQLVLAMGNPLGLSSSVTNGIVSALGRTVSTKQEGAFPGSTVANAIQTSAPINPGNSGGALVNLNGEVVGIPTAAASDPQMGGAAVGIGFAIPSNTVKSIAPQLIRSGKVSASGRAALGVTVRTVIDPVSGQQTAVGVVDVTRDGPAARAGIKPGSLILSVNGKATPNQTALSEVLATLKPGDTAKLEIEQADGAKQTVDVTLGQLPG</sequence>
<dbReference type="PRINTS" id="PR00834">
    <property type="entry name" value="PROTEASES2C"/>
</dbReference>
<dbReference type="RefSeq" id="WP_151564421.1">
    <property type="nucleotide sequence ID" value="NZ_WBMT01000013.1"/>
</dbReference>
<dbReference type="SUPFAM" id="SSF50494">
    <property type="entry name" value="Trypsin-like serine proteases"/>
    <property type="match status" value="1"/>
</dbReference>
<keyword evidence="2" id="KW-0378">Hydrolase</keyword>
<organism evidence="4 5">
    <name type="scientific">Actinomadura rudentiformis</name>
    <dbReference type="NCBI Taxonomy" id="359158"/>
    <lineage>
        <taxon>Bacteria</taxon>
        <taxon>Bacillati</taxon>
        <taxon>Actinomycetota</taxon>
        <taxon>Actinomycetes</taxon>
        <taxon>Streptosporangiales</taxon>
        <taxon>Thermomonosporaceae</taxon>
        <taxon>Actinomadura</taxon>
    </lineage>
</organism>
<dbReference type="InterPro" id="IPR051201">
    <property type="entry name" value="Chloro_Bact_Ser_Proteases"/>
</dbReference>
<evidence type="ECO:0000256" key="2">
    <source>
        <dbReference type="ARBA" id="ARBA00022801"/>
    </source>
</evidence>
<evidence type="ECO:0000313" key="5">
    <source>
        <dbReference type="Proteomes" id="UP000468735"/>
    </source>
</evidence>
<dbReference type="Gene3D" id="2.40.10.120">
    <property type="match status" value="1"/>
</dbReference>
<dbReference type="GO" id="GO:0006508">
    <property type="term" value="P:proteolysis"/>
    <property type="evidence" value="ECO:0007669"/>
    <property type="project" value="UniProtKB-KW"/>
</dbReference>
<dbReference type="InterPro" id="IPR001940">
    <property type="entry name" value="Peptidase_S1C"/>
</dbReference>
<dbReference type="GO" id="GO:0004252">
    <property type="term" value="F:serine-type endopeptidase activity"/>
    <property type="evidence" value="ECO:0007669"/>
    <property type="project" value="InterPro"/>
</dbReference>
<dbReference type="Proteomes" id="UP000468735">
    <property type="component" value="Unassembled WGS sequence"/>
</dbReference>
<dbReference type="PROSITE" id="PS50106">
    <property type="entry name" value="PDZ"/>
    <property type="match status" value="1"/>
</dbReference>
<dbReference type="PANTHER" id="PTHR43343">
    <property type="entry name" value="PEPTIDASE S12"/>
    <property type="match status" value="1"/>
</dbReference>
<dbReference type="OrthoDB" id="73775at2"/>
<evidence type="ECO:0000259" key="3">
    <source>
        <dbReference type="PROSITE" id="PS50106"/>
    </source>
</evidence>
<dbReference type="PROSITE" id="PS51257">
    <property type="entry name" value="PROKAR_LIPOPROTEIN"/>
    <property type="match status" value="1"/>
</dbReference>
<dbReference type="InterPro" id="IPR001478">
    <property type="entry name" value="PDZ"/>
</dbReference>
<dbReference type="EMBL" id="WBMT01000013">
    <property type="protein sequence ID" value="KAB2345491.1"/>
    <property type="molecule type" value="Genomic_DNA"/>
</dbReference>
<accession>A0A6H9YWU1</accession>
<name>A0A6H9YWU1_9ACTN</name>
<dbReference type="Pfam" id="PF13365">
    <property type="entry name" value="Trypsin_2"/>
    <property type="match status" value="1"/>
</dbReference>
<gene>
    <name evidence="4" type="ORF">F8566_26350</name>
</gene>
<feature type="domain" description="PDZ" evidence="3">
    <location>
        <begin position="250"/>
        <end position="339"/>
    </location>
</feature>
<evidence type="ECO:0000256" key="1">
    <source>
        <dbReference type="ARBA" id="ARBA00022670"/>
    </source>
</evidence>
<keyword evidence="1" id="KW-0645">Protease</keyword>
<dbReference type="InterPro" id="IPR009003">
    <property type="entry name" value="Peptidase_S1_PA"/>
</dbReference>
<dbReference type="PANTHER" id="PTHR43343:SF3">
    <property type="entry name" value="PROTEASE DO-LIKE 8, CHLOROPLASTIC"/>
    <property type="match status" value="1"/>
</dbReference>